<evidence type="ECO:0000256" key="2">
    <source>
        <dbReference type="PROSITE-ProRule" id="PRU00504"/>
    </source>
</evidence>
<organism evidence="3 4">
    <name type="scientific">Nitrosococcus oceani C-27</name>
    <dbReference type="NCBI Taxonomy" id="314279"/>
    <lineage>
        <taxon>Bacteria</taxon>
        <taxon>Pseudomonadati</taxon>
        <taxon>Pseudomonadota</taxon>
        <taxon>Gammaproteobacteria</taxon>
        <taxon>Chromatiales</taxon>
        <taxon>Chromatiaceae</taxon>
        <taxon>Nitrosococcus</taxon>
    </lineage>
</organism>
<sequence length="747" mass="82768">MFGWALRVSYESRSQCSFSVLNRDNEWPDFQWEGLELLQDGTLRLYSIPLLKEKLPEEIEAIAPSRAPAGITVDLDGTVYFSDPAAHRLLKIDGCNSELKTVPCIGSKNGKPTQLNGPRGLLIPPHRRSLLVVDSGNHRIQIFDIASLQLVAIWGQQDPFSLPQPSDAPGYFNTPWTLAADTKGNVYVVDYGNQRVQKFNFLGEVIPDFWETLQAANLQQPSDIAAGAIGEELYFYIVAQDAKGAWKIFVVDNNGHPVLDTSGQSIAFGEEYLEQPMGIAVDKDTIYVGDNNRRRVLTFKKKSDTFEFAGEALGYEGPVAALALDGKEGLLIHSGIALAPLRLTLDSGYRNKGMLWSRVIKSAESKVQWHRLHTIVDSLESGAHIQFFVHTSDQEDDPPLVDPSSPNPFSDAKWRALPLNVSDFFIGDTPACCLWIGAVFSGDGSASPIISQMRVEFDQETYLKHLPAIYINSVHSREFLVRFLPLFESFFNEVEGTIAHLPALFDPNAIPKEMLSWLAGWLAMELDEDWDGAMQRQVIVEAFENYAWQGTAEGLRRSLRLFAGVHAIIEEPNLNSAWWVLPIREEMEDKISDPSYLSWGNEENSILGFTTRLASAEPQGAVVGTTTILDQSHLITSKEFGAPLFEDVAYQFSVLLYRGELRCADTLLRVRAVIEREKPAHTSYQVCIIEPRMRVGYQARVGVDTVIAGPPSVSRLGENSAGGVTLGGEPAGRIGERNQVGLATRVG</sequence>
<reference evidence="3 4" key="1">
    <citation type="submission" date="2014-07" db="EMBL/GenBank/DDBJ databases">
        <title>Comparative analysis of Nitrosococcus oceani genome inventories of strains from Pacific and Atlantic gyres.</title>
        <authorList>
            <person name="Lim C.K."/>
            <person name="Wang L."/>
            <person name="Sayavedra-Soto L.A."/>
            <person name="Klotz M.G."/>
        </authorList>
    </citation>
    <scope>NUCLEOTIDE SEQUENCE [LARGE SCALE GENOMIC DNA]</scope>
    <source>
        <strain evidence="3 4">C-27</strain>
    </source>
</reference>
<proteinExistence type="predicted"/>
<evidence type="ECO:0000313" key="4">
    <source>
        <dbReference type="Proteomes" id="UP000028839"/>
    </source>
</evidence>
<accession>A0A0E2ZLQ2</accession>
<dbReference type="NCBIfam" id="TIGR01634">
    <property type="entry name" value="tail_P2_I"/>
    <property type="match status" value="1"/>
</dbReference>
<dbReference type="InterPro" id="IPR001258">
    <property type="entry name" value="NHL_repeat"/>
</dbReference>
<name>A0A0E2ZLQ2_9GAMM</name>
<keyword evidence="1" id="KW-0677">Repeat</keyword>
<protein>
    <submittedName>
        <fullName evidence="3">Tail protein</fullName>
    </submittedName>
</protein>
<dbReference type="InterPro" id="IPR011042">
    <property type="entry name" value="6-blade_b-propeller_TolB-like"/>
</dbReference>
<dbReference type="InterPro" id="IPR011748">
    <property type="entry name" value="Unchr_phage_tail-like"/>
</dbReference>
<dbReference type="NCBIfam" id="TIGR02242">
    <property type="entry name" value="tail_TIGR02242"/>
    <property type="match status" value="1"/>
</dbReference>
<dbReference type="Proteomes" id="UP000028839">
    <property type="component" value="Unassembled WGS sequence"/>
</dbReference>
<dbReference type="PANTHER" id="PTHR24104:SF25">
    <property type="entry name" value="PROTEIN LIN-41"/>
    <property type="match status" value="1"/>
</dbReference>
<dbReference type="Pfam" id="PF01436">
    <property type="entry name" value="NHL"/>
    <property type="match status" value="1"/>
</dbReference>
<dbReference type="InterPro" id="IPR006521">
    <property type="entry name" value="Tail_protein_I"/>
</dbReference>
<gene>
    <name evidence="3" type="ORF">IB75_09915</name>
</gene>
<dbReference type="PROSITE" id="PS51125">
    <property type="entry name" value="NHL"/>
    <property type="match status" value="2"/>
</dbReference>
<dbReference type="EMBL" id="JPGN01000060">
    <property type="protein sequence ID" value="KFI19257.1"/>
    <property type="molecule type" value="Genomic_DNA"/>
</dbReference>
<dbReference type="CDD" id="cd05819">
    <property type="entry name" value="NHL"/>
    <property type="match status" value="1"/>
</dbReference>
<evidence type="ECO:0000313" key="3">
    <source>
        <dbReference type="EMBL" id="KFI19257.1"/>
    </source>
</evidence>
<dbReference type="HOGENOM" id="CLU_410373_0_0_6"/>
<dbReference type="GO" id="GO:0043161">
    <property type="term" value="P:proteasome-mediated ubiquitin-dependent protein catabolic process"/>
    <property type="evidence" value="ECO:0007669"/>
    <property type="project" value="TreeGrafter"/>
</dbReference>
<feature type="repeat" description="NHL" evidence="2">
    <location>
        <begin position="160"/>
        <end position="202"/>
    </location>
</feature>
<evidence type="ECO:0000256" key="1">
    <source>
        <dbReference type="ARBA" id="ARBA00022737"/>
    </source>
</evidence>
<dbReference type="GO" id="GO:0000209">
    <property type="term" value="P:protein polyubiquitination"/>
    <property type="evidence" value="ECO:0007669"/>
    <property type="project" value="TreeGrafter"/>
</dbReference>
<dbReference type="SUPFAM" id="SSF101898">
    <property type="entry name" value="NHL repeat"/>
    <property type="match status" value="1"/>
</dbReference>
<dbReference type="OrthoDB" id="9774579at2"/>
<dbReference type="GO" id="GO:0008270">
    <property type="term" value="F:zinc ion binding"/>
    <property type="evidence" value="ECO:0007669"/>
    <property type="project" value="UniProtKB-KW"/>
</dbReference>
<dbReference type="GO" id="GO:0061630">
    <property type="term" value="F:ubiquitin protein ligase activity"/>
    <property type="evidence" value="ECO:0007669"/>
    <property type="project" value="TreeGrafter"/>
</dbReference>
<dbReference type="PANTHER" id="PTHR24104">
    <property type="entry name" value="E3 UBIQUITIN-PROTEIN LIGASE NHLRC1-RELATED"/>
    <property type="match status" value="1"/>
</dbReference>
<dbReference type="InterPro" id="IPR050952">
    <property type="entry name" value="TRIM-NHL_E3_ligases"/>
</dbReference>
<dbReference type="Gene3D" id="2.120.10.30">
    <property type="entry name" value="TolB, C-terminal domain"/>
    <property type="match status" value="2"/>
</dbReference>
<comment type="caution">
    <text evidence="3">The sequence shown here is derived from an EMBL/GenBank/DDBJ whole genome shotgun (WGS) entry which is preliminary data.</text>
</comment>
<dbReference type="AlphaFoldDB" id="A0A0E2ZLQ2"/>
<dbReference type="Pfam" id="PF09684">
    <property type="entry name" value="Tail_P2_I"/>
    <property type="match status" value="1"/>
</dbReference>
<feature type="repeat" description="NHL" evidence="2">
    <location>
        <begin position="105"/>
        <end position="146"/>
    </location>
</feature>